<dbReference type="EMBL" id="CP126114">
    <property type="protein sequence ID" value="WHY84339.1"/>
    <property type="molecule type" value="Genomic_DNA"/>
</dbReference>
<accession>A0AA95MLD8</accession>
<dbReference type="RefSeq" id="WP_066088994.1">
    <property type="nucleotide sequence ID" value="NZ_CP126114.1"/>
</dbReference>
<organism evidence="1 2">
    <name type="scientific">Neobacillus novalis</name>
    <dbReference type="NCBI Taxonomy" id="220687"/>
    <lineage>
        <taxon>Bacteria</taxon>
        <taxon>Bacillati</taxon>
        <taxon>Bacillota</taxon>
        <taxon>Bacilli</taxon>
        <taxon>Bacillales</taxon>
        <taxon>Bacillaceae</taxon>
        <taxon>Neobacillus</taxon>
    </lineage>
</organism>
<evidence type="ECO:0000313" key="2">
    <source>
        <dbReference type="Proteomes" id="UP001178288"/>
    </source>
</evidence>
<protein>
    <submittedName>
        <fullName evidence="1">Uncharacterized protein</fullName>
    </submittedName>
</protein>
<dbReference type="AlphaFoldDB" id="A0AA95MLD8"/>
<name>A0AA95MLD8_9BACI</name>
<keyword evidence="2" id="KW-1185">Reference proteome</keyword>
<gene>
    <name evidence="1" type="ORF">QNH39_16940</name>
</gene>
<dbReference type="KEGG" id="nnv:QNH39_16940"/>
<sequence length="147" mass="16801">MRRGDFLKEMTGSLFQTVKSVYEPFLREDLEKVEVAADRALGITWLPLMKETELFSDLELKFINGKPVIVTRNGTNIQAIDGVCPGCSHLIIITTLFSSGKCLNCQKEYNFKTQSGDLQLESYQIKRKDDMYYIGFYKHKELGGHHA</sequence>
<dbReference type="InterPro" id="IPR036922">
    <property type="entry name" value="Rieske_2Fe-2S_sf"/>
</dbReference>
<reference evidence="1" key="1">
    <citation type="submission" date="2023-05" db="EMBL/GenBank/DDBJ databases">
        <title>Comparative genomics of Bacillaceae isolates and their secondary metabolite potential.</title>
        <authorList>
            <person name="Song L."/>
            <person name="Nielsen L.J."/>
            <person name="Mohite O."/>
            <person name="Xu X."/>
            <person name="Weber T."/>
            <person name="Kovacs A.T."/>
        </authorList>
    </citation>
    <scope>NUCLEOTIDE SEQUENCE</scope>
    <source>
        <strain evidence="1">XLM17</strain>
    </source>
</reference>
<dbReference type="Proteomes" id="UP001178288">
    <property type="component" value="Chromosome"/>
</dbReference>
<evidence type="ECO:0000313" key="1">
    <source>
        <dbReference type="EMBL" id="WHY84339.1"/>
    </source>
</evidence>
<dbReference type="SUPFAM" id="SSF50022">
    <property type="entry name" value="ISP domain"/>
    <property type="match status" value="1"/>
</dbReference>
<dbReference type="GO" id="GO:0051537">
    <property type="term" value="F:2 iron, 2 sulfur cluster binding"/>
    <property type="evidence" value="ECO:0007669"/>
    <property type="project" value="InterPro"/>
</dbReference>
<proteinExistence type="predicted"/>